<dbReference type="EMBL" id="JRPD02000015">
    <property type="protein sequence ID" value="TLD99780.1"/>
    <property type="molecule type" value="Genomic_DNA"/>
</dbReference>
<gene>
    <name evidence="7" type="primary">atpH</name>
    <name evidence="8" type="ORF">LS73_006835</name>
    <name evidence="7" type="ORF">NCTC12714_01797</name>
</gene>
<dbReference type="AlphaFoldDB" id="A0A099TWP7"/>
<evidence type="ECO:0000313" key="9">
    <source>
        <dbReference type="Proteomes" id="UP000029922"/>
    </source>
</evidence>
<reference evidence="7 10" key="2">
    <citation type="submission" date="2018-06" db="EMBL/GenBank/DDBJ databases">
        <authorList>
            <consortium name="Pathogen Informatics"/>
            <person name="Doyle S."/>
        </authorList>
    </citation>
    <scope>NUCLEOTIDE SEQUENCE [LARGE SCALE GENOMIC DNA]</scope>
    <source>
        <strain evidence="7 10">NCTC12714</strain>
    </source>
</reference>
<dbReference type="Gene3D" id="1.10.520.20">
    <property type="entry name" value="N-terminal domain of the delta subunit of the F1F0-ATP synthase"/>
    <property type="match status" value="1"/>
</dbReference>
<evidence type="ECO:0000256" key="3">
    <source>
        <dbReference type="ARBA" id="ARBA00022781"/>
    </source>
</evidence>
<dbReference type="PRINTS" id="PR00125">
    <property type="entry name" value="ATPASEDELTA"/>
</dbReference>
<dbReference type="EC" id="3.6.3.14" evidence="7"/>
<keyword evidence="4" id="KW-0406">Ion transport</keyword>
<dbReference type="GO" id="GO:0016787">
    <property type="term" value="F:hydrolase activity"/>
    <property type="evidence" value="ECO:0007669"/>
    <property type="project" value="UniProtKB-KW"/>
</dbReference>
<dbReference type="PANTHER" id="PTHR11910">
    <property type="entry name" value="ATP SYNTHASE DELTA CHAIN"/>
    <property type="match status" value="1"/>
</dbReference>
<dbReference type="SUPFAM" id="SSF47928">
    <property type="entry name" value="N-terminal domain of the delta subunit of the F1F0-ATP synthase"/>
    <property type="match status" value="1"/>
</dbReference>
<dbReference type="Pfam" id="PF00213">
    <property type="entry name" value="OSCP"/>
    <property type="match status" value="1"/>
</dbReference>
<keyword evidence="2" id="KW-0813">Transport</keyword>
<keyword evidence="5" id="KW-0472">Membrane</keyword>
<keyword evidence="6" id="KW-0066">ATP synthesis</keyword>
<dbReference type="InterPro" id="IPR000711">
    <property type="entry name" value="ATPase_OSCP/dsu"/>
</dbReference>
<keyword evidence="3" id="KW-0375">Hydrogen ion transport</keyword>
<evidence type="ECO:0000256" key="6">
    <source>
        <dbReference type="ARBA" id="ARBA00023310"/>
    </source>
</evidence>
<dbReference type="STRING" id="216.LS73_07200"/>
<proteinExistence type="predicted"/>
<organism evidence="7 10">
    <name type="scientific">Helicobacter muridarum</name>
    <dbReference type="NCBI Taxonomy" id="216"/>
    <lineage>
        <taxon>Bacteria</taxon>
        <taxon>Pseudomonadati</taxon>
        <taxon>Campylobacterota</taxon>
        <taxon>Epsilonproteobacteria</taxon>
        <taxon>Campylobacterales</taxon>
        <taxon>Helicobacteraceae</taxon>
        <taxon>Helicobacter</taxon>
    </lineage>
</organism>
<keyword evidence="7" id="KW-0378">Hydrolase</keyword>
<evidence type="ECO:0000256" key="4">
    <source>
        <dbReference type="ARBA" id="ARBA00023065"/>
    </source>
</evidence>
<dbReference type="GO" id="GO:0046933">
    <property type="term" value="F:proton-transporting ATP synthase activity, rotational mechanism"/>
    <property type="evidence" value="ECO:0007669"/>
    <property type="project" value="InterPro"/>
</dbReference>
<dbReference type="RefSeq" id="WP_034558574.1">
    <property type="nucleotide sequence ID" value="NZ_FZML01000009.1"/>
</dbReference>
<protein>
    <submittedName>
        <fullName evidence="7">ATP synthase F0F1 subunit delta</fullName>
        <ecNumber evidence="7">3.6.3.14</ecNumber>
    </submittedName>
    <submittedName>
        <fullName evidence="8">F0F1 ATP synthase subunit delta</fullName>
    </submittedName>
</protein>
<evidence type="ECO:0000256" key="2">
    <source>
        <dbReference type="ARBA" id="ARBA00022448"/>
    </source>
</evidence>
<comment type="subcellular location">
    <subcellularLocation>
        <location evidence="1">Membrane</location>
    </subcellularLocation>
</comment>
<sequence>MQEIIIAKKYAKALADCSNIEQIIKTHRNYSCLQYAFESDKFSEAVNSHIMSKEDKFKLVCSIIESINEELDSKSKRLLSLLAENNRLCLIPIISKELKKIIDGKNNTYIATLLTKERVDEITLQSIKTKLEKRINVNLEISQTIDHNIDGICLDIHDLGIEITFLKNKFMRELQEFILKAI</sequence>
<dbReference type="Proteomes" id="UP000255139">
    <property type="component" value="Unassembled WGS sequence"/>
</dbReference>
<keyword evidence="10" id="KW-1185">Reference proteome</keyword>
<reference evidence="8 9" key="1">
    <citation type="journal article" date="2014" name="Genome Announc.">
        <title>Draft genome sequences of eight enterohepatic helicobacter species isolated from both laboratory and wild rodents.</title>
        <authorList>
            <person name="Sheh A."/>
            <person name="Shen Z."/>
            <person name="Fox J.G."/>
        </authorList>
    </citation>
    <scope>NUCLEOTIDE SEQUENCE [LARGE SCALE GENOMIC DNA]</scope>
    <source>
        <strain evidence="8 9">ST1</strain>
    </source>
</reference>
<evidence type="ECO:0000313" key="10">
    <source>
        <dbReference type="Proteomes" id="UP000255139"/>
    </source>
</evidence>
<evidence type="ECO:0000256" key="5">
    <source>
        <dbReference type="ARBA" id="ARBA00023136"/>
    </source>
</evidence>
<name>A0A099TWP7_9HELI</name>
<accession>A0A099TWP7</accession>
<dbReference type="EMBL" id="UGJE01000002">
    <property type="protein sequence ID" value="STQ86986.1"/>
    <property type="molecule type" value="Genomic_DNA"/>
</dbReference>
<evidence type="ECO:0000256" key="1">
    <source>
        <dbReference type="ARBA" id="ARBA00004370"/>
    </source>
</evidence>
<evidence type="ECO:0000313" key="7">
    <source>
        <dbReference type="EMBL" id="STQ86986.1"/>
    </source>
</evidence>
<dbReference type="GO" id="GO:0016020">
    <property type="term" value="C:membrane"/>
    <property type="evidence" value="ECO:0007669"/>
    <property type="project" value="UniProtKB-SubCell"/>
</dbReference>
<evidence type="ECO:0000313" key="8">
    <source>
        <dbReference type="EMBL" id="TLD99780.1"/>
    </source>
</evidence>
<dbReference type="OrthoDB" id="5339308at2"/>
<dbReference type="NCBIfam" id="NF006291">
    <property type="entry name" value="PRK08474.1"/>
    <property type="match status" value="1"/>
</dbReference>
<dbReference type="Proteomes" id="UP000029922">
    <property type="component" value="Unassembled WGS sequence"/>
</dbReference>
<dbReference type="InterPro" id="IPR026015">
    <property type="entry name" value="ATP_synth_OSCP/delta_N_sf"/>
</dbReference>